<proteinExistence type="predicted"/>
<dbReference type="AlphaFoldDB" id="A0A1H6BLM8"/>
<gene>
    <name evidence="1" type="ORF">SAMN05421847_2963</name>
</gene>
<dbReference type="PROSITE" id="PS51257">
    <property type="entry name" value="PROKAR_LIPOPROTEIN"/>
    <property type="match status" value="1"/>
</dbReference>
<accession>A0A1H6BLM8</accession>
<name>A0A1H6BLM8_9FLAO</name>
<evidence type="ECO:0000313" key="2">
    <source>
        <dbReference type="Proteomes" id="UP000236738"/>
    </source>
</evidence>
<dbReference type="Proteomes" id="UP000236738">
    <property type="component" value="Unassembled WGS sequence"/>
</dbReference>
<reference evidence="2" key="1">
    <citation type="submission" date="2016-10" db="EMBL/GenBank/DDBJ databases">
        <authorList>
            <person name="Varghese N."/>
            <person name="Submissions S."/>
        </authorList>
    </citation>
    <scope>NUCLEOTIDE SEQUENCE [LARGE SCALE GENOMIC DNA]</scope>
    <source>
        <strain evidence="2">DSM 21580</strain>
    </source>
</reference>
<dbReference type="EMBL" id="FNUS01000008">
    <property type="protein sequence ID" value="SEG61277.1"/>
    <property type="molecule type" value="Genomic_DNA"/>
</dbReference>
<keyword evidence="2" id="KW-1185">Reference proteome</keyword>
<sequence>MKFTFQIFFLFILIACESSNKKENVQLNKIIKEIINEELKHGHKLPNHIKEKIKFLSIYSETEEDSSRILIRQLPNVGLGKILNYKSNSFRKDSIALINQNEYQIKNFKIDKTINPKLILYKKGSTGSHFEISNPAYFEGNKKVYIQFMITDSLGDSEANSYILKNENGLWRVIDEDKLWQN</sequence>
<organism evidence="1 2">
    <name type="scientific">Halpernia humi</name>
    <dbReference type="NCBI Taxonomy" id="493375"/>
    <lineage>
        <taxon>Bacteria</taxon>
        <taxon>Pseudomonadati</taxon>
        <taxon>Bacteroidota</taxon>
        <taxon>Flavobacteriia</taxon>
        <taxon>Flavobacteriales</taxon>
        <taxon>Weeksellaceae</taxon>
        <taxon>Chryseobacterium group</taxon>
        <taxon>Halpernia</taxon>
    </lineage>
</organism>
<evidence type="ECO:0000313" key="1">
    <source>
        <dbReference type="EMBL" id="SEG61277.1"/>
    </source>
</evidence>
<evidence type="ECO:0008006" key="3">
    <source>
        <dbReference type="Google" id="ProtNLM"/>
    </source>
</evidence>
<protein>
    <recommendedName>
        <fullName evidence="3">Lipoprotein</fullName>
    </recommendedName>
</protein>